<accession>B2ZFY2</accession>
<evidence type="ECO:0000256" key="9">
    <source>
        <dbReference type="ARBA" id="ARBA00023170"/>
    </source>
</evidence>
<dbReference type="EMBL" id="EU659109">
    <property type="protein sequence ID" value="ACC99623.1"/>
    <property type="molecule type" value="mRNA"/>
</dbReference>
<dbReference type="InterPro" id="IPR017452">
    <property type="entry name" value="GPCR_Rhodpsn_7TM"/>
</dbReference>
<keyword evidence="7 14" id="KW-0472">Membrane</keyword>
<keyword evidence="10" id="KW-0325">Glycoprotein</keyword>
<evidence type="ECO:0000256" key="10">
    <source>
        <dbReference type="ARBA" id="ARBA00023180"/>
    </source>
</evidence>
<keyword evidence="6 12" id="KW-0297">G-protein coupled receptor</keyword>
<feature type="compositionally biased region" description="Polar residues" evidence="13">
    <location>
        <begin position="7"/>
        <end position="20"/>
    </location>
</feature>
<keyword evidence="5 14" id="KW-1133">Transmembrane helix</keyword>
<reference evidence="16" key="1">
    <citation type="submission" date="2008-04" db="EMBL/GenBank/DDBJ databases">
        <title>Analysis of the Dermacentor variabilis synganglion transcriptome by massively parallel pyrosequencing.</title>
        <authorList>
            <person name="Donohue K.V."/>
            <person name="Khalil S.M.S."/>
            <person name="Sonenshine D.E."/>
            <person name="Roe R.M."/>
        </authorList>
    </citation>
    <scope>NUCLEOTIDE SEQUENCE</scope>
</reference>
<dbReference type="GO" id="GO:0005886">
    <property type="term" value="C:plasma membrane"/>
    <property type="evidence" value="ECO:0007669"/>
    <property type="project" value="UniProtKB-SubCell"/>
</dbReference>
<evidence type="ECO:0000256" key="6">
    <source>
        <dbReference type="ARBA" id="ARBA00023040"/>
    </source>
</evidence>
<comment type="subcellular location">
    <subcellularLocation>
        <location evidence="1">Cell membrane</location>
        <topology evidence="1">Multi-pass membrane protein</topology>
    </subcellularLocation>
</comment>
<protein>
    <submittedName>
        <fullName evidence="16">Pyrokinin-like receptor</fullName>
    </submittedName>
</protein>
<keyword evidence="4 12" id="KW-0812">Transmembrane</keyword>
<dbReference type="InterPro" id="IPR005390">
    <property type="entry name" value="NeuromedU_rcpt"/>
</dbReference>
<evidence type="ECO:0000259" key="15">
    <source>
        <dbReference type="PROSITE" id="PS50262"/>
    </source>
</evidence>
<dbReference type="PRINTS" id="PR00237">
    <property type="entry name" value="GPCRRHODOPSN"/>
</dbReference>
<dbReference type="PROSITE" id="PS50262">
    <property type="entry name" value="G_PROTEIN_RECEP_F1_2"/>
    <property type="match status" value="1"/>
</dbReference>
<dbReference type="GO" id="GO:0001607">
    <property type="term" value="F:neuromedin U receptor activity"/>
    <property type="evidence" value="ECO:0007669"/>
    <property type="project" value="InterPro"/>
</dbReference>
<evidence type="ECO:0000256" key="11">
    <source>
        <dbReference type="ARBA" id="ARBA00023224"/>
    </source>
</evidence>
<dbReference type="Gene3D" id="1.20.1070.10">
    <property type="entry name" value="Rhodopsin 7-helix transmembrane proteins"/>
    <property type="match status" value="1"/>
</dbReference>
<comment type="similarity">
    <text evidence="2 12">Belongs to the G-protein coupled receptor 1 family.</text>
</comment>
<evidence type="ECO:0000256" key="5">
    <source>
        <dbReference type="ARBA" id="ARBA00022989"/>
    </source>
</evidence>
<feature type="region of interest" description="Disordered" evidence="13">
    <location>
        <begin position="267"/>
        <end position="304"/>
    </location>
</feature>
<feature type="transmembrane region" description="Helical" evidence="14">
    <location>
        <begin position="369"/>
        <end position="394"/>
    </location>
</feature>
<evidence type="ECO:0000256" key="14">
    <source>
        <dbReference type="SAM" id="Phobius"/>
    </source>
</evidence>
<proteinExistence type="evidence at transcript level"/>
<keyword evidence="3" id="KW-1003">Cell membrane</keyword>
<keyword evidence="11 12" id="KW-0807">Transducer</keyword>
<keyword evidence="9 12" id="KW-0675">Receptor</keyword>
<feature type="domain" description="G-protein coupled receptors family 1 profile" evidence="15">
    <location>
        <begin position="78"/>
        <end position="392"/>
    </location>
</feature>
<feature type="transmembrane region" description="Helical" evidence="14">
    <location>
        <begin position="179"/>
        <end position="199"/>
    </location>
</feature>
<dbReference type="CDD" id="cd15134">
    <property type="entry name" value="7tmA_capaR"/>
    <property type="match status" value="1"/>
</dbReference>
<evidence type="ECO:0000256" key="7">
    <source>
        <dbReference type="ARBA" id="ARBA00023136"/>
    </source>
</evidence>
<keyword evidence="8" id="KW-1015">Disulfide bond</keyword>
<feature type="transmembrane region" description="Helical" evidence="14">
    <location>
        <begin position="330"/>
        <end position="349"/>
    </location>
</feature>
<dbReference type="PRINTS" id="PR01565">
    <property type="entry name" value="NEUROMEDINUR"/>
</dbReference>
<feature type="transmembrane region" description="Helical" evidence="14">
    <location>
        <begin position="65"/>
        <end position="87"/>
    </location>
</feature>
<sequence>MIPPQPASSLAHTDATTKMASSDEDDTGLPIDDPLVTLNASVAAEMLLLALGPKRDPLTTVIPMTLIYSVLLVSGVVGNVCTCIVIARNRYMHTATNYYLFSLAVSDLLLLVLGLPQELYQLWQRHPYVFGEAFCVLRGLTSETSTNASILTITAFTIERYVAICHPLRAHTMSKLSRAVKFVVAIWVLSAVCAIPLAVQFGIVHQTLDGTTVLPETAACTVKDPLEHAFELSTFVFFLLPMSVILVLYVCIALQLKRSDALSRQDVHHKCPSSNNTSSSVVNGKGGADSSSGHKQGSAAVQPLPSKLQRGCQLRKSVRGGAAASSSRKAVINMLIAVVVAFFICWAPFHAQRLMAVYAKVPTPALEIAFNLLTYVSGVTYYVSATINPILYSIMSLKFRQAFRDTLMRCCGRHRATRHGKSVVSVTFPSGFRSTFRSSLAFETSDFTLLTDGGPPPPYTVEALLAQRARNVIVSIDECSEPGTSSSRKASSISNSSLQMVPRDAFDRAERLSDRMVELGSCG</sequence>
<evidence type="ECO:0000256" key="4">
    <source>
        <dbReference type="ARBA" id="ARBA00022692"/>
    </source>
</evidence>
<dbReference type="Pfam" id="PF00001">
    <property type="entry name" value="7tm_1"/>
    <property type="match status" value="1"/>
</dbReference>
<dbReference type="PANTHER" id="PTHR24243:SF208">
    <property type="entry name" value="PYROKININ-1 RECEPTOR"/>
    <property type="match status" value="1"/>
</dbReference>
<feature type="compositionally biased region" description="Low complexity" evidence="13">
    <location>
        <begin position="273"/>
        <end position="283"/>
    </location>
</feature>
<organism evidence="16">
    <name type="scientific">Dermacentor variabilis</name>
    <name type="common">American dog tick</name>
    <dbReference type="NCBI Taxonomy" id="34621"/>
    <lineage>
        <taxon>Eukaryota</taxon>
        <taxon>Metazoa</taxon>
        <taxon>Ecdysozoa</taxon>
        <taxon>Arthropoda</taxon>
        <taxon>Chelicerata</taxon>
        <taxon>Arachnida</taxon>
        <taxon>Acari</taxon>
        <taxon>Parasitiformes</taxon>
        <taxon>Ixodida</taxon>
        <taxon>Ixodoidea</taxon>
        <taxon>Ixodidae</taxon>
        <taxon>Rhipicephalinae</taxon>
        <taxon>Dermacentor</taxon>
    </lineage>
</organism>
<dbReference type="InterPro" id="IPR000276">
    <property type="entry name" value="GPCR_Rhodpsn"/>
</dbReference>
<dbReference type="PROSITE" id="PS00237">
    <property type="entry name" value="G_PROTEIN_RECEP_F1_1"/>
    <property type="match status" value="1"/>
</dbReference>
<name>B2ZFY2_DERVA</name>
<evidence type="ECO:0000256" key="3">
    <source>
        <dbReference type="ARBA" id="ARBA00022475"/>
    </source>
</evidence>
<evidence type="ECO:0000256" key="8">
    <source>
        <dbReference type="ARBA" id="ARBA00023157"/>
    </source>
</evidence>
<evidence type="ECO:0000313" key="16">
    <source>
        <dbReference type="EMBL" id="ACC99623.1"/>
    </source>
</evidence>
<feature type="transmembrane region" description="Helical" evidence="14">
    <location>
        <begin position="235"/>
        <end position="256"/>
    </location>
</feature>
<evidence type="ECO:0000256" key="2">
    <source>
        <dbReference type="ARBA" id="ARBA00010663"/>
    </source>
</evidence>
<dbReference type="AlphaFoldDB" id="B2ZFY2"/>
<dbReference type="PANTHER" id="PTHR24243">
    <property type="entry name" value="G-PROTEIN COUPLED RECEPTOR"/>
    <property type="match status" value="1"/>
</dbReference>
<evidence type="ECO:0000256" key="12">
    <source>
        <dbReference type="RuleBase" id="RU000688"/>
    </source>
</evidence>
<dbReference type="SUPFAM" id="SSF81321">
    <property type="entry name" value="Family A G protein-coupled receptor-like"/>
    <property type="match status" value="1"/>
</dbReference>
<evidence type="ECO:0000256" key="1">
    <source>
        <dbReference type="ARBA" id="ARBA00004651"/>
    </source>
</evidence>
<feature type="region of interest" description="Disordered" evidence="13">
    <location>
        <begin position="1"/>
        <end position="28"/>
    </location>
</feature>
<feature type="transmembrane region" description="Helical" evidence="14">
    <location>
        <begin position="99"/>
        <end position="116"/>
    </location>
</feature>
<evidence type="ECO:0000256" key="13">
    <source>
        <dbReference type="SAM" id="MobiDB-lite"/>
    </source>
</evidence>